<dbReference type="Proteomes" id="UP000199202">
    <property type="component" value="Unassembled WGS sequence"/>
</dbReference>
<keyword evidence="3" id="KW-1185">Reference proteome</keyword>
<dbReference type="STRING" id="633440.SAMN05421869_114230"/>
<organism evidence="2 3">
    <name type="scientific">Nonomuraea jiangxiensis</name>
    <dbReference type="NCBI Taxonomy" id="633440"/>
    <lineage>
        <taxon>Bacteria</taxon>
        <taxon>Bacillati</taxon>
        <taxon>Actinomycetota</taxon>
        <taxon>Actinomycetes</taxon>
        <taxon>Streptosporangiales</taxon>
        <taxon>Streptosporangiaceae</taxon>
        <taxon>Nonomuraea</taxon>
    </lineage>
</organism>
<evidence type="ECO:0000259" key="1">
    <source>
        <dbReference type="PROSITE" id="PS51819"/>
    </source>
</evidence>
<dbReference type="AlphaFoldDB" id="A0A1G9A112"/>
<dbReference type="PROSITE" id="PS51819">
    <property type="entry name" value="VOC"/>
    <property type="match status" value="1"/>
</dbReference>
<dbReference type="InterPro" id="IPR029068">
    <property type="entry name" value="Glyas_Bleomycin-R_OHBP_Dase"/>
</dbReference>
<dbReference type="EMBL" id="FNDJ01000014">
    <property type="protein sequence ID" value="SDK20554.1"/>
    <property type="molecule type" value="Genomic_DNA"/>
</dbReference>
<sequence>MTSTGSRPTPGWFDISTPDASQARRFYQELFGWTVNVIDDTYAFIGGDGGRPAGGIGQAGPSSPYTGMVVYFPVDDVEAALARAESLGGSRVMEPAPTPLGRIAVFADPDGNHVGLVSR</sequence>
<protein>
    <recommendedName>
        <fullName evidence="1">VOC domain-containing protein</fullName>
    </recommendedName>
</protein>
<dbReference type="CDD" id="cd07247">
    <property type="entry name" value="SgaA_N_like"/>
    <property type="match status" value="1"/>
</dbReference>
<dbReference type="InterPro" id="IPR004360">
    <property type="entry name" value="Glyas_Fos-R_dOase_dom"/>
</dbReference>
<dbReference type="OrthoDB" id="9793039at2"/>
<accession>A0A1G9A112</accession>
<gene>
    <name evidence="2" type="ORF">SAMN05421869_114230</name>
</gene>
<dbReference type="RefSeq" id="WP_090938729.1">
    <property type="nucleotide sequence ID" value="NZ_FNDJ01000014.1"/>
</dbReference>
<dbReference type="InterPro" id="IPR052164">
    <property type="entry name" value="Anthracycline_SecMetBiosynth"/>
</dbReference>
<name>A0A1G9A112_9ACTN</name>
<proteinExistence type="predicted"/>
<evidence type="ECO:0000313" key="2">
    <source>
        <dbReference type="EMBL" id="SDK20554.1"/>
    </source>
</evidence>
<dbReference type="InterPro" id="IPR037523">
    <property type="entry name" value="VOC_core"/>
</dbReference>
<dbReference type="SUPFAM" id="SSF54593">
    <property type="entry name" value="Glyoxalase/Bleomycin resistance protein/Dihydroxybiphenyl dioxygenase"/>
    <property type="match status" value="1"/>
</dbReference>
<dbReference type="Gene3D" id="3.10.180.10">
    <property type="entry name" value="2,3-Dihydroxybiphenyl 1,2-Dioxygenase, domain 1"/>
    <property type="match status" value="1"/>
</dbReference>
<reference evidence="2 3" key="1">
    <citation type="submission" date="2016-10" db="EMBL/GenBank/DDBJ databases">
        <authorList>
            <person name="de Groot N.N."/>
        </authorList>
    </citation>
    <scope>NUCLEOTIDE SEQUENCE [LARGE SCALE GENOMIC DNA]</scope>
    <source>
        <strain evidence="2 3">CGMCC 4.6533</strain>
    </source>
</reference>
<evidence type="ECO:0000313" key="3">
    <source>
        <dbReference type="Proteomes" id="UP000199202"/>
    </source>
</evidence>
<dbReference type="PANTHER" id="PTHR33993">
    <property type="entry name" value="GLYOXALASE-RELATED"/>
    <property type="match status" value="1"/>
</dbReference>
<dbReference type="Pfam" id="PF00903">
    <property type="entry name" value="Glyoxalase"/>
    <property type="match status" value="1"/>
</dbReference>
<dbReference type="PANTHER" id="PTHR33993:SF14">
    <property type="entry name" value="GB|AAF24581.1"/>
    <property type="match status" value="1"/>
</dbReference>
<feature type="domain" description="VOC" evidence="1">
    <location>
        <begin position="9"/>
        <end position="119"/>
    </location>
</feature>